<evidence type="ECO:0000313" key="2">
    <source>
        <dbReference type="Proteomes" id="UP001219525"/>
    </source>
</evidence>
<reference evidence="1" key="1">
    <citation type="submission" date="2023-03" db="EMBL/GenBank/DDBJ databases">
        <title>Massive genome expansion in bonnet fungi (Mycena s.s.) driven by repeated elements and novel gene families across ecological guilds.</title>
        <authorList>
            <consortium name="Lawrence Berkeley National Laboratory"/>
            <person name="Harder C.B."/>
            <person name="Miyauchi S."/>
            <person name="Viragh M."/>
            <person name="Kuo A."/>
            <person name="Thoen E."/>
            <person name="Andreopoulos B."/>
            <person name="Lu D."/>
            <person name="Skrede I."/>
            <person name="Drula E."/>
            <person name="Henrissat B."/>
            <person name="Morin E."/>
            <person name="Kohler A."/>
            <person name="Barry K."/>
            <person name="LaButti K."/>
            <person name="Morin E."/>
            <person name="Salamov A."/>
            <person name="Lipzen A."/>
            <person name="Mereny Z."/>
            <person name="Hegedus B."/>
            <person name="Baldrian P."/>
            <person name="Stursova M."/>
            <person name="Weitz H."/>
            <person name="Taylor A."/>
            <person name="Grigoriev I.V."/>
            <person name="Nagy L.G."/>
            <person name="Martin F."/>
            <person name="Kauserud H."/>
        </authorList>
    </citation>
    <scope>NUCLEOTIDE SEQUENCE</scope>
    <source>
        <strain evidence="1">9144</strain>
    </source>
</reference>
<dbReference type="AlphaFoldDB" id="A0AAD6YLK5"/>
<sequence>MTPPMIRIRFEGDNTAPTRTYNAREWHFRHNSNEFSTLPILGMLIAKNGLKINQQGDRRTKTFSISLASNWGLDEEQFSDTVFARASNMYCVRLVFNVERILKNPESASCRAYQRLVNDAIFHSDHLPRFPNLPVPKHYGMWSSNTGDWAGTIVFSITQYCGISWHELYYTRYNTLANRLSVARAYEQLHHFGIEHGDFKYVSRCRHAIIDLYAPGLTAEDMLNGKAPCYIVGFGESSADHQFDSMPYEKESGCREIHTVVYHMDFVAKPVQSSNMAEALKWLAQYSKDHPELTNAQILAIQREKFFPEYPPLFS</sequence>
<evidence type="ECO:0000313" key="1">
    <source>
        <dbReference type="EMBL" id="KAJ7223120.1"/>
    </source>
</evidence>
<organism evidence="1 2">
    <name type="scientific">Mycena pura</name>
    <dbReference type="NCBI Taxonomy" id="153505"/>
    <lineage>
        <taxon>Eukaryota</taxon>
        <taxon>Fungi</taxon>
        <taxon>Dikarya</taxon>
        <taxon>Basidiomycota</taxon>
        <taxon>Agaricomycotina</taxon>
        <taxon>Agaricomycetes</taxon>
        <taxon>Agaricomycetidae</taxon>
        <taxon>Agaricales</taxon>
        <taxon>Marasmiineae</taxon>
        <taxon>Mycenaceae</taxon>
        <taxon>Mycena</taxon>
    </lineage>
</organism>
<gene>
    <name evidence="1" type="ORF">GGX14DRAFT_387482</name>
</gene>
<dbReference type="Proteomes" id="UP001219525">
    <property type="component" value="Unassembled WGS sequence"/>
</dbReference>
<keyword evidence="2" id="KW-1185">Reference proteome</keyword>
<proteinExistence type="predicted"/>
<dbReference type="EMBL" id="JARJCW010000006">
    <property type="protein sequence ID" value="KAJ7223120.1"/>
    <property type="molecule type" value="Genomic_DNA"/>
</dbReference>
<comment type="caution">
    <text evidence="1">The sequence shown here is derived from an EMBL/GenBank/DDBJ whole genome shotgun (WGS) entry which is preliminary data.</text>
</comment>
<accession>A0AAD6YLK5</accession>
<name>A0AAD6YLK5_9AGAR</name>
<protein>
    <submittedName>
        <fullName evidence="1">Uncharacterized protein</fullName>
    </submittedName>
</protein>